<dbReference type="STRING" id="1715989.NITINOP_3239"/>
<dbReference type="Gene3D" id="3.60.20.10">
    <property type="entry name" value="Glutamine Phosphoribosylpyrophosphate, subunit 1, domain 1"/>
    <property type="match status" value="1"/>
</dbReference>
<evidence type="ECO:0000256" key="1">
    <source>
        <dbReference type="ARBA" id="ARBA00001198"/>
    </source>
</evidence>
<name>A0A0S4KUX8_9BACT</name>
<gene>
    <name evidence="7" type="primary">prcB</name>
    <name evidence="7" type="ORF">NITINOP_3239</name>
</gene>
<dbReference type="InterPro" id="IPR023333">
    <property type="entry name" value="Proteasome_suB-type"/>
</dbReference>
<dbReference type="Proteomes" id="UP000066284">
    <property type="component" value="Chromosome 1"/>
</dbReference>
<keyword evidence="5 7" id="KW-0378">Hydrolase</keyword>
<dbReference type="GO" id="GO:0005737">
    <property type="term" value="C:cytoplasm"/>
    <property type="evidence" value="ECO:0007669"/>
    <property type="project" value="TreeGrafter"/>
</dbReference>
<evidence type="ECO:0000256" key="5">
    <source>
        <dbReference type="ARBA" id="ARBA00022801"/>
    </source>
</evidence>
<dbReference type="GO" id="GO:0005839">
    <property type="term" value="C:proteasome core complex"/>
    <property type="evidence" value="ECO:0007669"/>
    <property type="project" value="InterPro"/>
</dbReference>
<keyword evidence="2" id="KW-0963">Cytoplasm</keyword>
<dbReference type="GO" id="GO:0010498">
    <property type="term" value="P:proteasomal protein catabolic process"/>
    <property type="evidence" value="ECO:0007669"/>
    <property type="project" value="InterPro"/>
</dbReference>
<keyword evidence="6 7" id="KW-0647">Proteasome</keyword>
<evidence type="ECO:0000256" key="4">
    <source>
        <dbReference type="ARBA" id="ARBA00022698"/>
    </source>
</evidence>
<sequence length="279" mass="30221">MDGMKSPYFPDFESSSFFDFLAEHRPGLLPGAGKTASAGRAVPPEQTAQGAHLTVPHATTVLAVKYRDGVVIAGDRRATEGFQIADRRIEKVFKIDDWSAMAIAGAAGPCIEMAKLFQTELEHYEKLEGVPLSCEGKANKLGQMVKANLPLAFQGLIVMPLFAGYDVKRGEGRIFKYDLAGGRYEESDYHAIGSGGKDARNTMREHFRKSMAEPDALDLALTALYNAADDDVGTGGPDLVRGIYPTAKFVTAQGIVDVSDEKVRSVYDGLIAARRSREA</sequence>
<proteinExistence type="predicted"/>
<dbReference type="KEGG" id="nio:NITINOP_3239"/>
<organism evidence="7 8">
    <name type="scientific">Candidatus Nitrospira inopinata</name>
    <dbReference type="NCBI Taxonomy" id="1715989"/>
    <lineage>
        <taxon>Bacteria</taxon>
        <taxon>Pseudomonadati</taxon>
        <taxon>Nitrospirota</taxon>
        <taxon>Nitrospiria</taxon>
        <taxon>Nitrospirales</taxon>
        <taxon>Nitrospiraceae</taxon>
        <taxon>Nitrospira</taxon>
    </lineage>
</organism>
<dbReference type="PANTHER" id="PTHR32194:SF0">
    <property type="entry name" value="ATP-DEPENDENT PROTEASE SUBUNIT HSLV"/>
    <property type="match status" value="1"/>
</dbReference>
<dbReference type="GO" id="GO:0004298">
    <property type="term" value="F:threonine-type endopeptidase activity"/>
    <property type="evidence" value="ECO:0007669"/>
    <property type="project" value="UniProtKB-KW"/>
</dbReference>
<dbReference type="PROSITE" id="PS51476">
    <property type="entry name" value="PROTEASOME_BETA_2"/>
    <property type="match status" value="1"/>
</dbReference>
<keyword evidence="4" id="KW-0888">Threonine protease</keyword>
<dbReference type="InterPro" id="IPR022483">
    <property type="entry name" value="PSB_actinobac"/>
</dbReference>
<dbReference type="AlphaFoldDB" id="A0A0S4KUX8"/>
<dbReference type="InterPro" id="IPR001353">
    <property type="entry name" value="Proteasome_sua/b"/>
</dbReference>
<protein>
    <submittedName>
        <fullName evidence="7">Proteasome subunit beta</fullName>
        <ecNumber evidence="7">3.4.25.1</ecNumber>
    </submittedName>
</protein>
<dbReference type="EC" id="3.4.25.1" evidence="7"/>
<reference evidence="8" key="1">
    <citation type="submission" date="2015-09" db="EMBL/GenBank/DDBJ databases">
        <authorList>
            <person name="Daims H."/>
        </authorList>
    </citation>
    <scope>NUCLEOTIDE SEQUENCE [LARGE SCALE GENOMIC DNA]</scope>
</reference>
<dbReference type="Pfam" id="PF00227">
    <property type="entry name" value="Proteasome"/>
    <property type="match status" value="1"/>
</dbReference>
<evidence type="ECO:0000256" key="3">
    <source>
        <dbReference type="ARBA" id="ARBA00022670"/>
    </source>
</evidence>
<dbReference type="NCBIfam" id="TIGR03690">
    <property type="entry name" value="20S_bact_beta"/>
    <property type="match status" value="1"/>
</dbReference>
<evidence type="ECO:0000313" key="8">
    <source>
        <dbReference type="Proteomes" id="UP000066284"/>
    </source>
</evidence>
<keyword evidence="8" id="KW-1185">Reference proteome</keyword>
<evidence type="ECO:0000256" key="6">
    <source>
        <dbReference type="ARBA" id="ARBA00022942"/>
    </source>
</evidence>
<evidence type="ECO:0000313" key="7">
    <source>
        <dbReference type="EMBL" id="CUQ68211.1"/>
    </source>
</evidence>
<dbReference type="PANTHER" id="PTHR32194">
    <property type="entry name" value="METALLOPROTEASE TLDD"/>
    <property type="match status" value="1"/>
</dbReference>
<dbReference type="SUPFAM" id="SSF56235">
    <property type="entry name" value="N-terminal nucleophile aminohydrolases (Ntn hydrolases)"/>
    <property type="match status" value="1"/>
</dbReference>
<accession>A0A0S4KUX8</accession>
<keyword evidence="3" id="KW-0645">Protease</keyword>
<dbReference type="CDD" id="cd01906">
    <property type="entry name" value="proteasome_protease_HslV"/>
    <property type="match status" value="1"/>
</dbReference>
<evidence type="ECO:0000256" key="2">
    <source>
        <dbReference type="ARBA" id="ARBA00022490"/>
    </source>
</evidence>
<dbReference type="EMBL" id="LN885086">
    <property type="protein sequence ID" value="CUQ68211.1"/>
    <property type="molecule type" value="Genomic_DNA"/>
</dbReference>
<comment type="catalytic activity">
    <reaction evidence="1">
        <text>Cleavage of peptide bonds with very broad specificity.</text>
        <dbReference type="EC" id="3.4.25.1"/>
    </reaction>
</comment>
<dbReference type="InterPro" id="IPR029055">
    <property type="entry name" value="Ntn_hydrolases_N"/>
</dbReference>